<evidence type="ECO:0000313" key="3">
    <source>
        <dbReference type="EnsemblMetazoa" id="CLYHEMP011032.3"/>
    </source>
</evidence>
<feature type="compositionally biased region" description="Basic residues" evidence="1">
    <location>
        <begin position="340"/>
        <end position="356"/>
    </location>
</feature>
<feature type="compositionally biased region" description="Low complexity" evidence="1">
    <location>
        <begin position="176"/>
        <end position="189"/>
    </location>
</feature>
<feature type="region of interest" description="Disordered" evidence="1">
    <location>
        <begin position="205"/>
        <end position="225"/>
    </location>
</feature>
<dbReference type="InterPro" id="IPR027884">
    <property type="entry name" value="DUF4614"/>
</dbReference>
<name>A0A7M5VBF0_9CNID</name>
<dbReference type="Pfam" id="PF15391">
    <property type="entry name" value="DUF4614"/>
    <property type="match status" value="1"/>
</dbReference>
<evidence type="ECO:0000313" key="4">
    <source>
        <dbReference type="Proteomes" id="UP000594262"/>
    </source>
</evidence>
<dbReference type="InterPro" id="IPR040120">
    <property type="entry name" value="C19orf44-like"/>
</dbReference>
<dbReference type="AlphaFoldDB" id="A0A7M5VBF0"/>
<dbReference type="OrthoDB" id="2151530at2759"/>
<evidence type="ECO:0000256" key="1">
    <source>
        <dbReference type="SAM" id="MobiDB-lite"/>
    </source>
</evidence>
<feature type="compositionally biased region" description="Low complexity" evidence="1">
    <location>
        <begin position="289"/>
        <end position="321"/>
    </location>
</feature>
<dbReference type="PANTHER" id="PTHR22409">
    <property type="entry name" value="CHROMOSOME 19 OPEN READING FRAME 44"/>
    <property type="match status" value="1"/>
</dbReference>
<dbReference type="EnsemblMetazoa" id="CLYHEMT011032.3">
    <property type="protein sequence ID" value="CLYHEMP011032.3"/>
    <property type="gene ID" value="CLYHEMG011032"/>
</dbReference>
<dbReference type="PANTHER" id="PTHR22409:SF2">
    <property type="entry name" value="CHROMOSOME 19 OPEN READING FRAME 44"/>
    <property type="match status" value="1"/>
</dbReference>
<proteinExistence type="predicted"/>
<sequence>MSNNSRERWKKALQKASPSKQRGLDRSNSVLSMKSVQDEETNQDEVDNYVSRLKQKTGLRGLWSGNKFTTMVDDDKTPDISLSSSENLSDMDFTRLKLDSDEDEMRIDYMRDSKQRDINNNIVVSDDEQNNLMQNIQFAELQLGDVELSSNNYSQKLDDDFMPNVYTMNFSDDNEVNQNNSSDSVSSYNPQGNIKFMSSIETEASDVNNVQTDDEIKTESISSVAESEVAEILTEKSNSESIIKSDRYVSDFSSGRSSKLSRKKSTEMTMTSPEHRNTSRRKIKRRSKSSQQKSSTSASSRKTTSTESDTGTLSSTSSISSDSEHSKSSNVYTAKSSPSRTRRKPKSSKHKTKKQTHTSVQTDFKPNTADILNFKYPWQQDRPNNIAAQVVTGETLHVLTNYDPAVLAAHDMMKFHFNLLNQHIDNSRRLYEAYSKETSSGRSKYTTVEDTMNFIEKNRPKVQTYEEALEDIKRNNKDN</sequence>
<feature type="region of interest" description="Disordered" evidence="1">
    <location>
        <begin position="169"/>
        <end position="192"/>
    </location>
</feature>
<dbReference type="GeneID" id="136803024"/>
<feature type="region of interest" description="Disordered" evidence="1">
    <location>
        <begin position="1"/>
        <end position="44"/>
    </location>
</feature>
<accession>A0A7M5VBF0</accession>
<feature type="domain" description="DUF4614" evidence="2">
    <location>
        <begin position="287"/>
        <end position="460"/>
    </location>
</feature>
<dbReference type="RefSeq" id="XP_066915875.1">
    <property type="nucleotide sequence ID" value="XM_067059774.1"/>
</dbReference>
<reference evidence="3" key="1">
    <citation type="submission" date="2021-01" db="UniProtKB">
        <authorList>
            <consortium name="EnsemblMetazoa"/>
        </authorList>
    </citation>
    <scope>IDENTIFICATION</scope>
</reference>
<evidence type="ECO:0000259" key="2">
    <source>
        <dbReference type="Pfam" id="PF15391"/>
    </source>
</evidence>
<organism evidence="3 4">
    <name type="scientific">Clytia hemisphaerica</name>
    <dbReference type="NCBI Taxonomy" id="252671"/>
    <lineage>
        <taxon>Eukaryota</taxon>
        <taxon>Metazoa</taxon>
        <taxon>Cnidaria</taxon>
        <taxon>Hydrozoa</taxon>
        <taxon>Hydroidolina</taxon>
        <taxon>Leptothecata</taxon>
        <taxon>Obeliida</taxon>
        <taxon>Clytiidae</taxon>
        <taxon>Clytia</taxon>
    </lineage>
</organism>
<dbReference type="Proteomes" id="UP000594262">
    <property type="component" value="Unplaced"/>
</dbReference>
<protein>
    <recommendedName>
        <fullName evidence="2">DUF4614 domain-containing protein</fullName>
    </recommendedName>
</protein>
<keyword evidence="4" id="KW-1185">Reference proteome</keyword>
<feature type="region of interest" description="Disordered" evidence="1">
    <location>
        <begin position="249"/>
        <end position="365"/>
    </location>
</feature>
<feature type="compositionally biased region" description="Basic residues" evidence="1">
    <location>
        <begin position="278"/>
        <end position="288"/>
    </location>
</feature>
<feature type="compositionally biased region" description="Polar residues" evidence="1">
    <location>
        <begin position="16"/>
        <end position="35"/>
    </location>
</feature>